<feature type="chain" id="PRO_5026160506" evidence="4">
    <location>
        <begin position="26"/>
        <end position="891"/>
    </location>
</feature>
<dbReference type="SUPFAM" id="SSF48050">
    <property type="entry name" value="Hemocyanin, N-terminal domain"/>
    <property type="match status" value="1"/>
</dbReference>
<accession>A0A6H5IFH7</accession>
<evidence type="ECO:0000259" key="6">
    <source>
        <dbReference type="Pfam" id="PF03722"/>
    </source>
</evidence>
<feature type="domain" description="Hemocyanin middle" evidence="5">
    <location>
        <begin position="170"/>
        <end position="422"/>
    </location>
</feature>
<dbReference type="SUPFAM" id="SSF48056">
    <property type="entry name" value="Di-copper centre-containing domain"/>
    <property type="match status" value="1"/>
</dbReference>
<keyword evidence="1" id="KW-0758">Storage protein</keyword>
<keyword evidence="10" id="KW-1185">Reference proteome</keyword>
<dbReference type="PANTHER" id="PTHR11511:SF5">
    <property type="entry name" value="FAT-BODY PROTEIN 1-RELATED"/>
    <property type="match status" value="1"/>
</dbReference>
<protein>
    <submittedName>
        <fullName evidence="9">Uncharacterized protein</fullName>
    </submittedName>
</protein>
<feature type="signal peptide" evidence="4">
    <location>
        <begin position="1"/>
        <end position="25"/>
    </location>
</feature>
<proteinExistence type="predicted"/>
<dbReference type="OrthoDB" id="6371642at2759"/>
<dbReference type="Pfam" id="PF26148">
    <property type="entry name" value="VPS18_RING_C"/>
    <property type="match status" value="1"/>
</dbReference>
<evidence type="ECO:0000313" key="10">
    <source>
        <dbReference type="Proteomes" id="UP000479190"/>
    </source>
</evidence>
<dbReference type="InterPro" id="IPR013788">
    <property type="entry name" value="Hemocyanin/hexamerin"/>
</dbReference>
<dbReference type="InterPro" id="IPR058919">
    <property type="entry name" value="Pep3/Vps18_RING_C"/>
</dbReference>
<feature type="region of interest" description="Disordered" evidence="3">
    <location>
        <begin position="469"/>
        <end position="508"/>
    </location>
</feature>
<dbReference type="Proteomes" id="UP000479190">
    <property type="component" value="Unassembled WGS sequence"/>
</dbReference>
<dbReference type="SUPFAM" id="SSF81296">
    <property type="entry name" value="E set domains"/>
    <property type="match status" value="1"/>
</dbReference>
<organism evidence="9 10">
    <name type="scientific">Trichogramma brassicae</name>
    <dbReference type="NCBI Taxonomy" id="86971"/>
    <lineage>
        <taxon>Eukaryota</taxon>
        <taxon>Metazoa</taxon>
        <taxon>Ecdysozoa</taxon>
        <taxon>Arthropoda</taxon>
        <taxon>Hexapoda</taxon>
        <taxon>Insecta</taxon>
        <taxon>Pterygota</taxon>
        <taxon>Neoptera</taxon>
        <taxon>Endopterygota</taxon>
        <taxon>Hymenoptera</taxon>
        <taxon>Apocrita</taxon>
        <taxon>Proctotrupomorpha</taxon>
        <taxon>Chalcidoidea</taxon>
        <taxon>Trichogrammatidae</taxon>
        <taxon>Trichogramma</taxon>
    </lineage>
</organism>
<dbReference type="Pfam" id="PF03723">
    <property type="entry name" value="Hemocyanin_C"/>
    <property type="match status" value="1"/>
</dbReference>
<dbReference type="Gene3D" id="2.60.40.1520">
    <property type="entry name" value="Hemocyanin, C-terminal domain"/>
    <property type="match status" value="1"/>
</dbReference>
<dbReference type="InterPro" id="IPR005203">
    <property type="entry name" value="Hemocyanin_C"/>
</dbReference>
<dbReference type="InterPro" id="IPR005204">
    <property type="entry name" value="Hemocyanin_N"/>
</dbReference>
<feature type="domain" description="Pep3/Vps18 RING C-terminal" evidence="8">
    <location>
        <begin position="792"/>
        <end position="891"/>
    </location>
</feature>
<evidence type="ECO:0000256" key="4">
    <source>
        <dbReference type="SAM" id="SignalP"/>
    </source>
</evidence>
<evidence type="ECO:0000259" key="7">
    <source>
        <dbReference type="Pfam" id="PF03723"/>
    </source>
</evidence>
<dbReference type="InterPro" id="IPR000896">
    <property type="entry name" value="Hemocyanin/hexamerin_mid_dom"/>
</dbReference>
<dbReference type="GO" id="GO:0005615">
    <property type="term" value="C:extracellular space"/>
    <property type="evidence" value="ECO:0007669"/>
    <property type="project" value="UniProtKB-ARBA"/>
</dbReference>
<evidence type="ECO:0000256" key="1">
    <source>
        <dbReference type="ARBA" id="ARBA00022761"/>
    </source>
</evidence>
<dbReference type="SUPFAM" id="SSF57850">
    <property type="entry name" value="RING/U-box"/>
    <property type="match status" value="1"/>
</dbReference>
<gene>
    <name evidence="9" type="ORF">TBRA_LOCUS7144</name>
</gene>
<dbReference type="InterPro" id="IPR008922">
    <property type="entry name" value="Di-copper_centre_dom_sf"/>
</dbReference>
<evidence type="ECO:0000256" key="3">
    <source>
        <dbReference type="SAM" id="MobiDB-lite"/>
    </source>
</evidence>
<evidence type="ECO:0000313" key="9">
    <source>
        <dbReference type="EMBL" id="CAB0035246.1"/>
    </source>
</evidence>
<dbReference type="InterPro" id="IPR014756">
    <property type="entry name" value="Ig_E-set"/>
</dbReference>
<dbReference type="EMBL" id="CADCXV010000776">
    <property type="protein sequence ID" value="CAB0035246.1"/>
    <property type="molecule type" value="Genomic_DNA"/>
</dbReference>
<feature type="domain" description="Hemocyanin N-terminal" evidence="6">
    <location>
        <begin position="37"/>
        <end position="164"/>
    </location>
</feature>
<keyword evidence="2" id="KW-0175">Coiled coil</keyword>
<dbReference type="Pfam" id="PF00372">
    <property type="entry name" value="Hemocyanin_M"/>
    <property type="match status" value="1"/>
</dbReference>
<dbReference type="PANTHER" id="PTHR11511">
    <property type="entry name" value="LARVAL STORAGE PROTEIN/PHENOLOXIDASE"/>
    <property type="match status" value="1"/>
</dbReference>
<dbReference type="PROSITE" id="PS00210">
    <property type="entry name" value="HEMOCYANIN_2"/>
    <property type="match status" value="1"/>
</dbReference>
<dbReference type="InterPro" id="IPR037020">
    <property type="entry name" value="Hemocyanin_C_sf"/>
</dbReference>
<dbReference type="Gene3D" id="1.20.1370.10">
    <property type="entry name" value="Hemocyanin, N-terminal domain"/>
    <property type="match status" value="1"/>
</dbReference>
<dbReference type="PRINTS" id="PR00187">
    <property type="entry name" value="HAEMOCYANIN"/>
</dbReference>
<evidence type="ECO:0000259" key="8">
    <source>
        <dbReference type="Pfam" id="PF26148"/>
    </source>
</evidence>
<dbReference type="CDD" id="cd16462">
    <property type="entry name" value="RING-H2_Pep3p-like"/>
    <property type="match status" value="1"/>
</dbReference>
<feature type="domain" description="Hemocyanin C-terminal" evidence="7">
    <location>
        <begin position="432"/>
        <end position="692"/>
    </location>
</feature>
<feature type="compositionally biased region" description="Low complexity" evidence="3">
    <location>
        <begin position="489"/>
        <end position="498"/>
    </location>
</feature>
<sequence>MRRFIAIVIVSLSVAIIVGPNGGSAAASAKNDDDFPRKQSAIFQLLWQSSAGSGAGSPAKSHPEIFERVKNYKLDDVVEACTNKTLARELEAYTKFHKADKSRVVSYYRDEDIEAIRSLANVFIDARSFDDFVTIAAWSDDQWDELAWIHALAIALQRREDCRGLRMPNLWEIMPNYFFGADVVLQSYMIKTGEMSRADNTIVIEDARDDADSTEQSVLAYYLEDVGLNEFYFNFASSRPHWLAAIDDQEQTFGELYYHVHKMLLAKYRLEMSAANTRKPNVEYIDWEQPIAIGYKSDMIHHNGRLVPGRVAGTNLPMRSYMWLEDVKHYESRLAMSLDSGVMNSYISNRLTLSDPRHFNDFCNVLEGNRATLDLRYFGSVERLYRRLLGSHVKHLPASIEMPMTCSRDPAFYRLIKRVVDFGEQYKSRLEPYSLAELTYDAVRVDYVHLDDNLHTRFEAYESYVNHHRRDLRSTTDSGNEHHNHHQQQRQAQQSSSSSPPPHTVKVRRTRLQSRPFDYEIGVHADSPSRAVVVRLFLGPERDEFGREIDPLLTERDRFYEIDRWLLDLKAGMNKIVRSSAEAVYYAPEPVSSAAYNKLVARTVRGVGDSDKMSKTVRHALPGRLILPRGTADGLRVQLFVCLHPAPEENKIHRYQSALFEGLLLDGRSLGFPLDRRVSDDVLPKFQNVKNCMLKPNHHLLHRTFPYESTKIAYGKLVNIVKDCTSGSIWAYSERAVFKYKVTKEDRNVWQEYNRHMQDLKEEMEEATKAAEVIRQDIKAFRNRCTFVHSKDVCNSCNIQLLLRPFYVFPCGHRFHSDCLVAALTSMLTLQDQTKLAELQHQLTMATNGDLNRGGDNASISASLSTKEQIKADIDELIASECLYCGDLMIK</sequence>
<evidence type="ECO:0000256" key="2">
    <source>
        <dbReference type="SAM" id="Coils"/>
    </source>
</evidence>
<evidence type="ECO:0000259" key="5">
    <source>
        <dbReference type="Pfam" id="PF00372"/>
    </source>
</evidence>
<keyword evidence="4" id="KW-0732">Signal</keyword>
<feature type="coiled-coil region" evidence="2">
    <location>
        <begin position="750"/>
        <end position="784"/>
    </location>
</feature>
<reference evidence="9 10" key="1">
    <citation type="submission" date="2020-02" db="EMBL/GenBank/DDBJ databases">
        <authorList>
            <person name="Ferguson B K."/>
        </authorList>
    </citation>
    <scope>NUCLEOTIDE SEQUENCE [LARGE SCALE GENOMIC DNA]</scope>
</reference>
<name>A0A6H5IFH7_9HYME</name>
<dbReference type="Gene3D" id="1.10.1280.10">
    <property type="entry name" value="Di-copper center containing domain from catechol oxidase"/>
    <property type="match status" value="1"/>
</dbReference>
<dbReference type="AlphaFoldDB" id="A0A6H5IFH7"/>
<dbReference type="Pfam" id="PF03722">
    <property type="entry name" value="Hemocyanin_N"/>
    <property type="match status" value="1"/>
</dbReference>
<dbReference type="InterPro" id="IPR036697">
    <property type="entry name" value="Hemocyanin_N_sf"/>
</dbReference>
<dbReference type="GO" id="GO:0045735">
    <property type="term" value="F:nutrient reservoir activity"/>
    <property type="evidence" value="ECO:0007669"/>
    <property type="project" value="UniProtKB-KW"/>
</dbReference>